<dbReference type="AlphaFoldDB" id="A0A445MDU7"/>
<organism evidence="1">
    <name type="scientific">Ensete ventricosum</name>
    <name type="common">Abyssinian banana</name>
    <name type="synonym">Musa ensete</name>
    <dbReference type="NCBI Taxonomy" id="4639"/>
    <lineage>
        <taxon>Eukaryota</taxon>
        <taxon>Viridiplantae</taxon>
        <taxon>Streptophyta</taxon>
        <taxon>Embryophyta</taxon>
        <taxon>Tracheophyta</taxon>
        <taxon>Spermatophyta</taxon>
        <taxon>Magnoliopsida</taxon>
        <taxon>Liliopsida</taxon>
        <taxon>Zingiberales</taxon>
        <taxon>Musaceae</taxon>
        <taxon>Ensete</taxon>
    </lineage>
</organism>
<name>A0A445MDU7_ENSVE</name>
<sequence>MPWGFRSRKRLQSTKAKSTLVLRHQRDGLADQNVHLHNIQETRGGSSASGMIFPGAGLVKDGPHHLHVVGASFPEGGGDGANPRTHCSLFKCCVFRNAESGFPILEDCFVQFEWQKGGAFTDHLMIDDSA</sequence>
<protein>
    <submittedName>
        <fullName evidence="1">Uncharacterized protein</fullName>
    </submittedName>
</protein>
<reference evidence="1" key="1">
    <citation type="journal article" date="2018" name="Data Brief">
        <title>Genome sequence data from 17 accessions of Ensete ventricosum, a staple food crop for millions in Ethiopia.</title>
        <authorList>
            <person name="Yemataw Z."/>
            <person name="Muzemil S."/>
            <person name="Ambachew D."/>
            <person name="Tripathi L."/>
            <person name="Tesfaye K."/>
            <person name="Chala A."/>
            <person name="Farbos A."/>
            <person name="O'Neill P."/>
            <person name="Moore K."/>
            <person name="Grant M."/>
            <person name="Studholme D.J."/>
        </authorList>
    </citation>
    <scope>NUCLEOTIDE SEQUENCE [LARGE SCALE GENOMIC DNA]</scope>
    <source>
        <tissue evidence="1">Leaf</tissue>
    </source>
</reference>
<proteinExistence type="predicted"/>
<dbReference type="EMBL" id="KV875678">
    <property type="protein sequence ID" value="RZR72393.1"/>
    <property type="molecule type" value="Genomic_DNA"/>
</dbReference>
<accession>A0A445MDU7</accession>
<dbReference type="Proteomes" id="UP000290560">
    <property type="component" value="Unassembled WGS sequence"/>
</dbReference>
<gene>
    <name evidence="1" type="ORF">BHM03_00013201</name>
</gene>
<evidence type="ECO:0000313" key="1">
    <source>
        <dbReference type="EMBL" id="RZR72393.1"/>
    </source>
</evidence>